<gene>
    <name evidence="2" type="ORF">RM529_10680</name>
</gene>
<proteinExistence type="predicted"/>
<dbReference type="InterPro" id="IPR028974">
    <property type="entry name" value="TSP_type-3_rpt"/>
</dbReference>
<comment type="caution">
    <text evidence="2">The sequence shown here is derived from an EMBL/GenBank/DDBJ whole genome shotgun (WGS) entry which is preliminary data.</text>
</comment>
<keyword evidence="3" id="KW-1185">Reference proteome</keyword>
<organism evidence="2 3">
    <name type="scientific">Autumnicola edwardsiae</name>
    <dbReference type="NCBI Taxonomy" id="3075594"/>
    <lineage>
        <taxon>Bacteria</taxon>
        <taxon>Pseudomonadati</taxon>
        <taxon>Bacteroidota</taxon>
        <taxon>Flavobacteriia</taxon>
        <taxon>Flavobacteriales</taxon>
        <taxon>Flavobacteriaceae</taxon>
        <taxon>Autumnicola</taxon>
    </lineage>
</organism>
<evidence type="ECO:0000313" key="3">
    <source>
        <dbReference type="Proteomes" id="UP001248819"/>
    </source>
</evidence>
<accession>A0ABU3CW73</accession>
<feature type="compositionally biased region" description="Acidic residues" evidence="1">
    <location>
        <begin position="319"/>
        <end position="360"/>
    </location>
</feature>
<evidence type="ECO:0000313" key="2">
    <source>
        <dbReference type="EMBL" id="MDT0650613.1"/>
    </source>
</evidence>
<evidence type="ECO:0000256" key="1">
    <source>
        <dbReference type="SAM" id="MobiDB-lite"/>
    </source>
</evidence>
<feature type="compositionally biased region" description="Acidic residues" evidence="1">
    <location>
        <begin position="214"/>
        <end position="225"/>
    </location>
</feature>
<name>A0ABU3CW73_9FLAO</name>
<dbReference type="EMBL" id="JAVRHP010000051">
    <property type="protein sequence ID" value="MDT0650613.1"/>
    <property type="molecule type" value="Genomic_DNA"/>
</dbReference>
<dbReference type="RefSeq" id="WP_311484783.1">
    <property type="nucleotide sequence ID" value="NZ_JAVRHP010000051.1"/>
</dbReference>
<dbReference type="Gene3D" id="4.10.1080.10">
    <property type="entry name" value="TSP type-3 repeat"/>
    <property type="match status" value="1"/>
</dbReference>
<protein>
    <submittedName>
        <fullName evidence="2">Uncharacterized protein</fullName>
    </submittedName>
</protein>
<dbReference type="SUPFAM" id="SSF103647">
    <property type="entry name" value="TSP type-3 repeat"/>
    <property type="match status" value="1"/>
</dbReference>
<dbReference type="PROSITE" id="PS51257">
    <property type="entry name" value="PROKAR_LIPOPROTEIN"/>
    <property type="match status" value="1"/>
</dbReference>
<feature type="region of interest" description="Disordered" evidence="1">
    <location>
        <begin position="316"/>
        <end position="360"/>
    </location>
</feature>
<sequence>MKRIFALIMICCAAISCDSGDIIVTSFDLEDSQLQLCGRETKVLYATNSEDVFESMSLLISGNDISSEANTLRTEPGPVGLTLNNNNILVYRIYDDALPTSSSNPYFCSEIPPSEPSVLEEYRSSSRGTIEITTNFRDETNDADADGDGVSNLNEGFDLENDQHLDSDGDGIPDYLDIDDDNDNVPTRLEISASGDAVVTINEREFRDTDEDEIPNYLDADDDGDGAPTRNEVNEENLSTPQLYLNAANRAYYLDRQTAISLANPEYLENLIQNRRIRSYIELRDFSLIKQDGSGEEIKFSEYSLGYFDETIEFTITGENEEEVDEDENVDEDNDENEEDSEDEDGAEENEEDGNGEETN</sequence>
<dbReference type="Proteomes" id="UP001248819">
    <property type="component" value="Unassembled WGS sequence"/>
</dbReference>
<reference evidence="2 3" key="1">
    <citation type="submission" date="2023-09" db="EMBL/GenBank/DDBJ databases">
        <authorList>
            <person name="Rey-Velasco X."/>
        </authorList>
    </citation>
    <scope>NUCLEOTIDE SEQUENCE [LARGE SCALE GENOMIC DNA]</scope>
    <source>
        <strain evidence="2 3">F297</strain>
    </source>
</reference>
<feature type="region of interest" description="Disordered" evidence="1">
    <location>
        <begin position="214"/>
        <end position="233"/>
    </location>
</feature>